<dbReference type="InterPro" id="IPR008969">
    <property type="entry name" value="CarboxyPept-like_regulatory"/>
</dbReference>
<feature type="transmembrane region" description="Helical" evidence="2">
    <location>
        <begin position="409"/>
        <end position="430"/>
    </location>
</feature>
<evidence type="ECO:0000256" key="2">
    <source>
        <dbReference type="SAM" id="Phobius"/>
    </source>
</evidence>
<dbReference type="EMBL" id="JBHSFA010000001">
    <property type="protein sequence ID" value="MFC4540390.1"/>
    <property type="molecule type" value="Genomic_DNA"/>
</dbReference>
<reference evidence="3 4" key="1">
    <citation type="journal article" date="2019" name="Int. J. Syst. Evol. Microbiol.">
        <title>The Global Catalogue of Microorganisms (GCM) 10K type strain sequencing project: providing services to taxonomists for standard genome sequencing and annotation.</title>
        <authorList>
            <consortium name="The Broad Institute Genomics Platform"/>
            <consortium name="The Broad Institute Genome Sequencing Center for Infectious Disease"/>
            <person name="Wu L."/>
            <person name="Ma J."/>
        </authorList>
    </citation>
    <scope>NUCLEOTIDE SEQUENCE [LARGE SCALE GENOMIC DNA]</scope>
    <source>
        <strain evidence="3 4">WLHS5</strain>
    </source>
</reference>
<evidence type="ECO:0000313" key="4">
    <source>
        <dbReference type="Proteomes" id="UP001595898"/>
    </source>
</evidence>
<organism evidence="3 4">
    <name type="scientific">Halosolutus amylolyticus</name>
    <dbReference type="NCBI Taxonomy" id="2932267"/>
    <lineage>
        <taxon>Archaea</taxon>
        <taxon>Methanobacteriati</taxon>
        <taxon>Methanobacteriota</taxon>
        <taxon>Stenosarchaea group</taxon>
        <taxon>Halobacteria</taxon>
        <taxon>Halobacteriales</taxon>
        <taxon>Natrialbaceae</taxon>
        <taxon>Halosolutus</taxon>
    </lineage>
</organism>
<dbReference type="Gene3D" id="2.60.40.1120">
    <property type="entry name" value="Carboxypeptidase-like, regulatory domain"/>
    <property type="match status" value="1"/>
</dbReference>
<comment type="caution">
    <text evidence="3">The sequence shown here is derived from an EMBL/GenBank/DDBJ whole genome shotgun (WGS) entry which is preliminary data.</text>
</comment>
<keyword evidence="2" id="KW-1133">Transmembrane helix</keyword>
<dbReference type="RefSeq" id="WP_250142435.1">
    <property type="nucleotide sequence ID" value="NZ_JALIQP010000007.1"/>
</dbReference>
<evidence type="ECO:0000256" key="1">
    <source>
        <dbReference type="SAM" id="MobiDB-lite"/>
    </source>
</evidence>
<evidence type="ECO:0008006" key="5">
    <source>
        <dbReference type="Google" id="ProtNLM"/>
    </source>
</evidence>
<accession>A0ABD5PIK2</accession>
<feature type="compositionally biased region" description="Polar residues" evidence="1">
    <location>
        <begin position="618"/>
        <end position="629"/>
    </location>
</feature>
<gene>
    <name evidence="3" type="ORF">ACFO5R_00370</name>
</gene>
<feature type="region of interest" description="Disordered" evidence="1">
    <location>
        <begin position="602"/>
        <end position="638"/>
    </location>
</feature>
<dbReference type="Proteomes" id="UP001595898">
    <property type="component" value="Unassembled WGS sequence"/>
</dbReference>
<keyword evidence="2" id="KW-0472">Membrane</keyword>
<sequence>MTALVPFPDDCMTASRLLVALALAVAVAGAMVVPATAASTAQDADDVQVTRSDDALTVDVTDLSDRPENVTISVSGPNSTSQATKSVNGGTAEVSIRTLISGVDDDKSLVGATVQVTAGNETYEDVVDLHTVAFAADDVPVWIDGDDPRIVLPLNASETVGITENDTVTVTADDAALEGEVRADGTQLSILQSELVEAVGSSADIGLEISIADGNSTSRTLEAELRETTGGLVLWQPLLETGSSYSVTAERTDDGTRYVDSGTEPVRPGEIDLSSLTGVSEARVSVSSGGESLLDGRLVSFDRFSLTATVADGGSAVMFDQGVDGLGVRGVVIESSTGSIDQYAFDGGHRVEDGRLELGNATVTANDSLVIATNAGIGTLTLSPAETDSNQGDGGDEDGFDPVKPFQSVALVLLPALVGPAVGYGAYRFNNEWTGDRLKISSVVAAGFALALALVLVEIVGGGLWPGTDGLWPPDGLTSHALAVVGVLLGATLAPTTYYRLGFRTGADASGFTFDVTVTDGERPLDGRTMIGYRRIDDGDTKAESTTIIGGTGRISVSEPGSWNVAARRGEHDSEAVTVSRRKTSATLPIAFPATITVTDRDGGDPIAGATVTRTDDGTSQTTDATGTVSLEPGEPGSSVDVEITHDKYENRTETVVFTQDGDRTVALSPRTGRVRLRSRVDGVPVGPTPLRVTPREQSLRDRYGTISVTTGSDGAATRDALLIGQYRAEIDPPAGRNGLFDGGKSILTVREDRSTTAEVDASFTWSLSSAQRSQIDRLRQRIRSLSDHAGRDTTIPRYYGTVVTGMLEAVESLPEAGHLFADGKTDPDVVADALLAAATDSIDAINDAMTTKRNVDLFAACADMPDATVEWDGECDLETLLERLASDAMTQRNVLKDRYETVTNRVEAERGSVSEAAPAEEMLRHAWDLGNDVGRGDDAIVTIHAALLLLDAVDGVFKRDSLRDRLSRTVF</sequence>
<evidence type="ECO:0000313" key="3">
    <source>
        <dbReference type="EMBL" id="MFC4540390.1"/>
    </source>
</evidence>
<protein>
    <recommendedName>
        <fullName evidence="5">Carboxypeptidase regulatory-like domain-containing protein</fullName>
    </recommendedName>
</protein>
<keyword evidence="4" id="KW-1185">Reference proteome</keyword>
<feature type="transmembrane region" description="Helical" evidence="2">
    <location>
        <begin position="477"/>
        <end position="494"/>
    </location>
</feature>
<dbReference type="SUPFAM" id="SSF49464">
    <property type="entry name" value="Carboxypeptidase regulatory domain-like"/>
    <property type="match status" value="1"/>
</dbReference>
<dbReference type="AlphaFoldDB" id="A0ABD5PIK2"/>
<feature type="transmembrane region" description="Helical" evidence="2">
    <location>
        <begin position="442"/>
        <end position="465"/>
    </location>
</feature>
<name>A0ABD5PIK2_9EURY</name>
<proteinExistence type="predicted"/>
<keyword evidence="2" id="KW-0812">Transmembrane</keyword>